<dbReference type="RefSeq" id="WP_195002252.1">
    <property type="nucleotide sequence ID" value="NZ_JADLQN010000001.1"/>
</dbReference>
<dbReference type="EMBL" id="JADLQN010000001">
    <property type="protein sequence ID" value="MBF6353402.1"/>
    <property type="molecule type" value="Genomic_DNA"/>
</dbReference>
<evidence type="ECO:0000256" key="1">
    <source>
        <dbReference type="ARBA" id="ARBA00023186"/>
    </source>
</evidence>
<dbReference type="InterPro" id="IPR002669">
    <property type="entry name" value="UreD"/>
</dbReference>
<proteinExistence type="predicted"/>
<organism evidence="2 3">
    <name type="scientific">Nocardia higoensis</name>
    <dbReference type="NCBI Taxonomy" id="228599"/>
    <lineage>
        <taxon>Bacteria</taxon>
        <taxon>Bacillati</taxon>
        <taxon>Actinomycetota</taxon>
        <taxon>Actinomycetes</taxon>
        <taxon>Mycobacteriales</taxon>
        <taxon>Nocardiaceae</taxon>
        <taxon>Nocardia</taxon>
    </lineage>
</organism>
<keyword evidence="1" id="KW-0143">Chaperone</keyword>
<comment type="caution">
    <text evidence="2">The sequence shown here is derived from an EMBL/GenBank/DDBJ whole genome shotgun (WGS) entry which is preliminary data.</text>
</comment>
<accession>A0ABS0D6W1</accession>
<keyword evidence="3" id="KW-1185">Reference proteome</keyword>
<reference evidence="2 3" key="1">
    <citation type="submission" date="2020-10" db="EMBL/GenBank/DDBJ databases">
        <title>Identification of Nocardia species via Next-generation sequencing and recognition of intraspecies genetic diversity.</title>
        <authorList>
            <person name="Li P."/>
            <person name="Li P."/>
            <person name="Lu B."/>
        </authorList>
    </citation>
    <scope>NUCLEOTIDE SEQUENCE [LARGE SCALE GENOMIC DNA]</scope>
    <source>
        <strain evidence="2 3">BJ06-0143</strain>
    </source>
</reference>
<dbReference type="Proteomes" id="UP000707731">
    <property type="component" value="Unassembled WGS sequence"/>
</dbReference>
<sequence>MRTELRIVAEQGRVAHIDARGGLTARHTGADRVHLIGAAATPLGGDHIGVTVLVGPGARLILRGVAATLALPGRATVESSAHWRFEVADGGELDVDAPAMIVAGGAGHQTLTSVALAPAARLRLREQVQIGRSGERHGRWRGDLVADLGDLPLVRHRLELGAGAATDDILGAHRSLISELRYPDDRPAEMFGLAAARLPLEAGGSLYTGLGDRLSDTPKP</sequence>
<dbReference type="Pfam" id="PF01774">
    <property type="entry name" value="UreD"/>
    <property type="match status" value="1"/>
</dbReference>
<gene>
    <name evidence="2" type="ORF">IU449_02380</name>
</gene>
<protein>
    <submittedName>
        <fullName evidence="2">Urease accessory protein UreD</fullName>
    </submittedName>
</protein>
<evidence type="ECO:0000313" key="3">
    <source>
        <dbReference type="Proteomes" id="UP000707731"/>
    </source>
</evidence>
<name>A0ABS0D6W1_9NOCA</name>
<evidence type="ECO:0000313" key="2">
    <source>
        <dbReference type="EMBL" id="MBF6353402.1"/>
    </source>
</evidence>